<dbReference type="KEGG" id="bbel:109482536"/>
<evidence type="ECO:0000313" key="5">
    <source>
        <dbReference type="RefSeq" id="XP_019640835.1"/>
    </source>
</evidence>
<reference evidence="4 5" key="1">
    <citation type="submission" date="2025-04" db="UniProtKB">
        <authorList>
            <consortium name="RefSeq"/>
        </authorList>
    </citation>
    <scope>IDENTIFICATION</scope>
    <source>
        <tissue evidence="4 5">Gonad</tissue>
    </source>
</reference>
<accession>A0A6P4ZI34</accession>
<dbReference type="Pfam" id="PF23748">
    <property type="entry name" value="Beta-prop_LRRK2"/>
    <property type="match status" value="1"/>
</dbReference>
<dbReference type="RefSeq" id="XP_019640835.1">
    <property type="nucleotide sequence ID" value="XM_019785276.1"/>
</dbReference>
<evidence type="ECO:0000313" key="4">
    <source>
        <dbReference type="RefSeq" id="XP_019640834.1"/>
    </source>
</evidence>
<evidence type="ECO:0000313" key="3">
    <source>
        <dbReference type="Proteomes" id="UP000515135"/>
    </source>
</evidence>
<evidence type="ECO:0000256" key="1">
    <source>
        <dbReference type="SAM" id="MobiDB-lite"/>
    </source>
</evidence>
<dbReference type="RefSeq" id="XP_019640834.1">
    <property type="nucleotide sequence ID" value="XM_019785275.1"/>
</dbReference>
<sequence length="367" mass="40321">MERSPDDSLKVVEDGKVLPCQQSPRCGCIVTDWSEVWLGCYNVQGTTIAIYNFAKQDWDEENVIKKEDAYVETMVYCNGCVVISFRGQTCDTVNVFDAATHRQLEEYTMPSLVQNIACSSSHLYFGHASGTIKCCLHTELLHRPAVHWTSCKNGPLPVKAMVCVRDELWVAAGHKILVYTTTEWTCKKEFLADTENELNEVFLMDSCDEEDRVWTVCTMSGGIVTGWKGVSITADKDSRYDCGAQVRRLSDSCSSSPIDKMQDETITCLTSSRGQVWVGTGIGVVLVWNTASHQLCGLFSLFENYVRCLLSFNSVQNSASFNDLTPHPQSILVVGAGKKKGPTSGGQTLQTGAGGSTSPSVIAVWKA</sequence>
<dbReference type="InterPro" id="IPR011047">
    <property type="entry name" value="Quinoprotein_ADH-like_sf"/>
</dbReference>
<dbReference type="GeneID" id="109482536"/>
<dbReference type="OrthoDB" id="9970827at2759"/>
<keyword evidence="3" id="KW-1185">Reference proteome</keyword>
<dbReference type="AlphaFoldDB" id="A0A6P4ZI34"/>
<dbReference type="InterPro" id="IPR056602">
    <property type="entry name" value="Beta-prop_LRRK2"/>
</dbReference>
<feature type="domain" description="LRRK2 beta-propeller" evidence="2">
    <location>
        <begin position="34"/>
        <end position="317"/>
    </location>
</feature>
<proteinExistence type="predicted"/>
<feature type="compositionally biased region" description="Polar residues" evidence="1">
    <location>
        <begin position="345"/>
        <end position="358"/>
    </location>
</feature>
<gene>
    <name evidence="4 5" type="primary">LOC109482536</name>
</gene>
<feature type="region of interest" description="Disordered" evidence="1">
    <location>
        <begin position="337"/>
        <end position="358"/>
    </location>
</feature>
<protein>
    <submittedName>
        <fullName evidence="4 5">Uncharacterized protein LOC109482536</fullName>
    </submittedName>
</protein>
<dbReference type="SUPFAM" id="SSF50998">
    <property type="entry name" value="Quinoprotein alcohol dehydrogenase-like"/>
    <property type="match status" value="1"/>
</dbReference>
<evidence type="ECO:0000259" key="2">
    <source>
        <dbReference type="Pfam" id="PF23748"/>
    </source>
</evidence>
<organism evidence="3 5">
    <name type="scientific">Branchiostoma belcheri</name>
    <name type="common">Amphioxus</name>
    <dbReference type="NCBI Taxonomy" id="7741"/>
    <lineage>
        <taxon>Eukaryota</taxon>
        <taxon>Metazoa</taxon>
        <taxon>Chordata</taxon>
        <taxon>Cephalochordata</taxon>
        <taxon>Leptocardii</taxon>
        <taxon>Amphioxiformes</taxon>
        <taxon>Branchiostomatidae</taxon>
        <taxon>Branchiostoma</taxon>
    </lineage>
</organism>
<name>A0A6P4ZI34_BRABE</name>
<dbReference type="Proteomes" id="UP000515135">
    <property type="component" value="Unplaced"/>
</dbReference>